<evidence type="ECO:0000313" key="5">
    <source>
        <dbReference type="EMBL" id="EFN62296.1"/>
    </source>
</evidence>
<accession>E2AW74</accession>
<reference evidence="5 6" key="1">
    <citation type="journal article" date="2010" name="Science">
        <title>Genomic comparison of the ants Camponotus floridanus and Harpegnathos saltator.</title>
        <authorList>
            <person name="Bonasio R."/>
            <person name="Zhang G."/>
            <person name="Ye C."/>
            <person name="Mutti N.S."/>
            <person name="Fang X."/>
            <person name="Qin N."/>
            <person name="Donahue G."/>
            <person name="Yang P."/>
            <person name="Li Q."/>
            <person name="Li C."/>
            <person name="Zhang P."/>
            <person name="Huang Z."/>
            <person name="Berger S.L."/>
            <person name="Reinberg D."/>
            <person name="Wang J."/>
            <person name="Liebig J."/>
        </authorList>
    </citation>
    <scope>NUCLEOTIDE SEQUENCE [LARGE SCALE GENOMIC DNA]</scope>
    <source>
        <strain evidence="6">C129</strain>
    </source>
</reference>
<dbReference type="OMA" id="TISPMAM"/>
<keyword evidence="3" id="KW-1133">Transmembrane helix</keyword>
<protein>
    <submittedName>
        <fullName evidence="5">Neuroligin-1</fullName>
    </submittedName>
</protein>
<evidence type="ECO:0000256" key="2">
    <source>
        <dbReference type="ARBA" id="ARBA00023180"/>
    </source>
</evidence>
<feature type="non-terminal residue" evidence="5">
    <location>
        <position position="1"/>
    </location>
</feature>
<dbReference type="SUPFAM" id="SSF53474">
    <property type="entry name" value="alpha/beta-Hydrolases"/>
    <property type="match status" value="1"/>
</dbReference>
<evidence type="ECO:0000259" key="4">
    <source>
        <dbReference type="Pfam" id="PF00135"/>
    </source>
</evidence>
<feature type="transmembrane region" description="Helical" evidence="3">
    <location>
        <begin position="33"/>
        <end position="55"/>
    </location>
</feature>
<dbReference type="STRING" id="104421.E2AW74"/>
<dbReference type="InParanoid" id="E2AW74"/>
<keyword evidence="3" id="KW-0812">Transmembrane</keyword>
<dbReference type="Pfam" id="PF00135">
    <property type="entry name" value="COesterase"/>
    <property type="match status" value="1"/>
</dbReference>
<proteinExistence type="inferred from homology"/>
<evidence type="ECO:0000313" key="6">
    <source>
        <dbReference type="Proteomes" id="UP000000311"/>
    </source>
</evidence>
<dbReference type="OrthoDB" id="3200163at2759"/>
<organism evidence="6">
    <name type="scientific">Camponotus floridanus</name>
    <name type="common">Florida carpenter ant</name>
    <dbReference type="NCBI Taxonomy" id="104421"/>
    <lineage>
        <taxon>Eukaryota</taxon>
        <taxon>Metazoa</taxon>
        <taxon>Ecdysozoa</taxon>
        <taxon>Arthropoda</taxon>
        <taxon>Hexapoda</taxon>
        <taxon>Insecta</taxon>
        <taxon>Pterygota</taxon>
        <taxon>Neoptera</taxon>
        <taxon>Endopterygota</taxon>
        <taxon>Hymenoptera</taxon>
        <taxon>Apocrita</taxon>
        <taxon>Aculeata</taxon>
        <taxon>Formicoidea</taxon>
        <taxon>Formicidae</taxon>
        <taxon>Formicinae</taxon>
        <taxon>Camponotus</taxon>
    </lineage>
</organism>
<dbReference type="Proteomes" id="UP000000311">
    <property type="component" value="Unassembled WGS sequence"/>
</dbReference>
<dbReference type="InterPro" id="IPR051093">
    <property type="entry name" value="Neuroligin/BSAL"/>
</dbReference>
<dbReference type="EMBL" id="GL443262">
    <property type="protein sequence ID" value="EFN62296.1"/>
    <property type="molecule type" value="Genomic_DNA"/>
</dbReference>
<dbReference type="Gene3D" id="3.40.50.1820">
    <property type="entry name" value="alpha/beta hydrolase"/>
    <property type="match status" value="1"/>
</dbReference>
<dbReference type="PANTHER" id="PTHR43903">
    <property type="entry name" value="NEUROLIGIN"/>
    <property type="match status" value="1"/>
</dbReference>
<sequence>SGSRGLEAPYAVMIYVHGESFEWGSGNMYDGSVLASAGHVIVITLNYRLGILGFLRTRPFADRTSGSGGNLALKDITMGLRWVRENIGAFGGDPTRITLMGHDTGAALVNLLLLAPYSKGRGRTT</sequence>
<dbReference type="InterPro" id="IPR029058">
    <property type="entry name" value="AB_hydrolase_fold"/>
</dbReference>
<dbReference type="InterPro" id="IPR002018">
    <property type="entry name" value="CarbesteraseB"/>
</dbReference>
<feature type="domain" description="Carboxylesterase type B" evidence="4">
    <location>
        <begin position="10"/>
        <end position="120"/>
    </location>
</feature>
<evidence type="ECO:0000256" key="3">
    <source>
        <dbReference type="SAM" id="Phobius"/>
    </source>
</evidence>
<dbReference type="AlphaFoldDB" id="E2AW74"/>
<gene>
    <name evidence="5" type="ORF">EAG_11950</name>
</gene>
<name>E2AW74_CAMFO</name>
<keyword evidence="2" id="KW-0325">Glycoprotein</keyword>
<keyword evidence="6" id="KW-1185">Reference proteome</keyword>
<evidence type="ECO:0000256" key="1">
    <source>
        <dbReference type="ARBA" id="ARBA00005964"/>
    </source>
</evidence>
<keyword evidence="3" id="KW-0472">Membrane</keyword>
<comment type="similarity">
    <text evidence="1">Belongs to the type-B carboxylesterase/lipase family.</text>
</comment>